<dbReference type="PANTHER" id="PTHR30632:SF0">
    <property type="entry name" value="SULFATE-BINDING PROTEIN"/>
    <property type="match status" value="1"/>
</dbReference>
<protein>
    <submittedName>
        <fullName evidence="2">Molybdate transport system substrate-binding protein</fullName>
    </submittedName>
</protein>
<feature type="transmembrane region" description="Helical" evidence="1">
    <location>
        <begin position="204"/>
        <end position="226"/>
    </location>
</feature>
<dbReference type="Gene3D" id="3.40.190.10">
    <property type="entry name" value="Periplasmic binding protein-like II"/>
    <property type="match status" value="2"/>
</dbReference>
<dbReference type="EMBL" id="VISQ01000001">
    <property type="protein sequence ID" value="TVZ67908.1"/>
    <property type="molecule type" value="Genomic_DNA"/>
</dbReference>
<proteinExistence type="predicted"/>
<dbReference type="GO" id="GO:0030973">
    <property type="term" value="F:molybdate ion binding"/>
    <property type="evidence" value="ECO:0007669"/>
    <property type="project" value="TreeGrafter"/>
</dbReference>
<dbReference type="GO" id="GO:0015689">
    <property type="term" value="P:molybdate ion transport"/>
    <property type="evidence" value="ECO:0007669"/>
    <property type="project" value="TreeGrafter"/>
</dbReference>
<evidence type="ECO:0000256" key="1">
    <source>
        <dbReference type="SAM" id="Phobius"/>
    </source>
</evidence>
<keyword evidence="1" id="KW-0812">Transmembrane</keyword>
<dbReference type="Pfam" id="PF13531">
    <property type="entry name" value="SBP_bac_11"/>
    <property type="match status" value="1"/>
</dbReference>
<keyword evidence="1" id="KW-0472">Membrane</keyword>
<reference evidence="2" key="1">
    <citation type="submission" date="2019-06" db="EMBL/GenBank/DDBJ databases">
        <authorList>
            <person name="Deangelis K."/>
            <person name="Huntemann M."/>
            <person name="Clum A."/>
            <person name="Pillay M."/>
            <person name="Palaniappan K."/>
            <person name="Varghese N."/>
            <person name="Mikhailova N."/>
            <person name="Stamatis D."/>
            <person name="Reddy T."/>
            <person name="Daum C."/>
            <person name="Shapiro N."/>
            <person name="Ivanova N."/>
            <person name="Kyrpides N."/>
            <person name="Woyke T."/>
        </authorList>
    </citation>
    <scope>NUCLEOTIDE SEQUENCE [LARGE SCALE GENOMIC DNA]</scope>
    <source>
        <strain evidence="2">128R</strain>
    </source>
</reference>
<keyword evidence="1" id="KW-1133">Transmembrane helix</keyword>
<comment type="caution">
    <text evidence="2">The sequence shown here is derived from an EMBL/GenBank/DDBJ whole genome shotgun (WGS) entry which is preliminary data.</text>
</comment>
<gene>
    <name evidence="2" type="ORF">FHU10_0307</name>
</gene>
<organism evidence="2">
    <name type="scientific">Serratia fonticola</name>
    <dbReference type="NCBI Taxonomy" id="47917"/>
    <lineage>
        <taxon>Bacteria</taxon>
        <taxon>Pseudomonadati</taxon>
        <taxon>Pseudomonadota</taxon>
        <taxon>Gammaproteobacteria</taxon>
        <taxon>Enterobacterales</taxon>
        <taxon>Yersiniaceae</taxon>
        <taxon>Serratia</taxon>
    </lineage>
</organism>
<dbReference type="AlphaFoldDB" id="A0A559SZW9"/>
<accession>A0A559SZW9</accession>
<dbReference type="PANTHER" id="PTHR30632">
    <property type="entry name" value="MOLYBDATE-BINDING PERIPLASMIC PROTEIN"/>
    <property type="match status" value="1"/>
</dbReference>
<dbReference type="InterPro" id="IPR050682">
    <property type="entry name" value="ModA/WtpA"/>
</dbReference>
<evidence type="ECO:0000313" key="2">
    <source>
        <dbReference type="EMBL" id="TVZ67908.1"/>
    </source>
</evidence>
<dbReference type="SUPFAM" id="SSF53850">
    <property type="entry name" value="Periplasmic binding protein-like II"/>
    <property type="match status" value="1"/>
</dbReference>
<dbReference type="OrthoDB" id="516817at2"/>
<name>A0A559SZW9_SERFO</name>
<sequence>MNKISLFAAGSLRLAFRPLLTAFEQETGHQVNATFGPAGLLRERIEQGERPQIFASANLGHPQRLVALGMAHAVHPFALNQLCATVRNIPELAEPELLTVFCDPQWRVGTSTPIADPSGDYAQRLFERLEQLLPGQGSALRARALPLVGGPDSAPIPQGRLAAEYLIAQQQADIFLGYASYATALAVYPQIKVRMLPVELDFTVIYGLCLLNGACAAAQSLVAFILSAQGQRILQRFGFLPLD</sequence>
<reference evidence="2" key="2">
    <citation type="submission" date="2019-08" db="EMBL/GenBank/DDBJ databases">
        <title>Investigation of anaerobic lignin degradation for improved lignocellulosic biofuels.</title>
        <authorList>
            <person name="Deangelis K.PhD."/>
        </authorList>
    </citation>
    <scope>NUCLEOTIDE SEQUENCE [LARGE SCALE GENOMIC DNA]</scope>
    <source>
        <strain evidence="2">128R</strain>
    </source>
</reference>